<sequence>MAQATATARYIDNEEEEEDDEDVCRICRTPGDADNPLQYPCVCRGSIKFVHQDCLLQWLNYSKAHQCEVCKHRFSFTPLYDDKAPTRLPLKEFVVGIAMKVFRCRVSHASLRLSLVLLACLLTVSFIMFWTWRLSFVKSFGEARRLFLSHMSTVLVLTDCLLGFLLPATIIFILHKAASLRNFFRHLGRNFLFNELVLRREALFFLYDPEDDDDDESFQFLIEETVHKFARDVLFDSAKYGSLIFLLVVSDPFTEIPAGLLLFTICTQFIIKHFRLWTTVKSLVRCWFTSVCLALGLTDLLLPRPEDNVGQDNGNGEPGRQNRGPERAMDVLPATVDPNRSLVLAGNAEQCHSGYVFVLRVVLLLLAAWVTLLLFNTALIVVSVSLGRALFNAIPTLPITHGIKCNDLYAFVIGTYAFWTTISGTMYAIEHSKSERTLVLLNQIWRWCGVVFKSSVLVAIWIFIIPVLIGLVFELLVIVPMRVPVDETPVFLLYQDWALGFIFLKFWTTSIILLDDSWKAKFERVEEDGFTKLQGLWVFKEIVSPILMKLLTALCVTYVLAKGVFPMLGYPLVVNSAVYRFAWIGCLSASLFFSCAKRCHVWFINLHNSICDDLYLVGRRLLNFEEAALAKRKSSASEDGEGT</sequence>
<keyword evidence="5" id="KW-1133">Transmembrane helix</keyword>
<keyword evidence="2" id="KW-0863">Zinc-finger</keyword>
<name>A0A397YIH4_BRACM</name>
<dbReference type="FunFam" id="3.30.40.10:FF:000288">
    <property type="entry name" value="Probable E3 ubiquitin ligase SUD1"/>
    <property type="match status" value="1"/>
</dbReference>
<dbReference type="GO" id="GO:0008270">
    <property type="term" value="F:zinc ion binding"/>
    <property type="evidence" value="ECO:0007669"/>
    <property type="project" value="UniProtKB-KW"/>
</dbReference>
<accession>A0A397YIH4</accession>
<keyword evidence="3" id="KW-0862">Zinc</keyword>
<dbReference type="Pfam" id="PF23113">
    <property type="entry name" value="MARCHF6_C"/>
    <property type="match status" value="1"/>
</dbReference>
<evidence type="ECO:0000313" key="7">
    <source>
        <dbReference type="EMBL" id="RID50506.1"/>
    </source>
</evidence>
<feature type="transmembrane region" description="Helical" evidence="5">
    <location>
        <begin position="497"/>
        <end position="514"/>
    </location>
</feature>
<feature type="region of interest" description="Disordered" evidence="4">
    <location>
        <begin position="307"/>
        <end position="326"/>
    </location>
</feature>
<dbReference type="InterPro" id="IPR013083">
    <property type="entry name" value="Znf_RING/FYVE/PHD"/>
</dbReference>
<dbReference type="Proteomes" id="UP000264353">
    <property type="component" value="Chromosome A8"/>
</dbReference>
<dbReference type="Gene3D" id="3.30.40.10">
    <property type="entry name" value="Zinc/RING finger domain, C3HC4 (zinc finger)"/>
    <property type="match status" value="1"/>
</dbReference>
<dbReference type="EMBL" id="CM010635">
    <property type="protein sequence ID" value="RID50506.1"/>
    <property type="molecule type" value="Genomic_DNA"/>
</dbReference>
<dbReference type="SMART" id="SM00744">
    <property type="entry name" value="RINGv"/>
    <property type="match status" value="1"/>
</dbReference>
<feature type="transmembrane region" description="Helical" evidence="5">
    <location>
        <begin position="577"/>
        <end position="596"/>
    </location>
</feature>
<keyword evidence="5" id="KW-0812">Transmembrane</keyword>
<dbReference type="InterPro" id="IPR011016">
    <property type="entry name" value="Znf_RING-CH"/>
</dbReference>
<protein>
    <recommendedName>
        <fullName evidence="6">RING-CH-type domain-containing protein</fullName>
    </recommendedName>
</protein>
<dbReference type="PANTHER" id="PTHR13145:SF8">
    <property type="entry name" value="E3 UBIQUITIN LIGASE SUD1"/>
    <property type="match status" value="1"/>
</dbReference>
<gene>
    <name evidence="7" type="ORF">BRARA_H01232</name>
</gene>
<evidence type="ECO:0000256" key="3">
    <source>
        <dbReference type="ARBA" id="ARBA00022833"/>
    </source>
</evidence>
<evidence type="ECO:0000313" key="8">
    <source>
        <dbReference type="Proteomes" id="UP000264353"/>
    </source>
</evidence>
<evidence type="ECO:0000256" key="1">
    <source>
        <dbReference type="ARBA" id="ARBA00022723"/>
    </source>
</evidence>
<dbReference type="PANTHER" id="PTHR13145">
    <property type="entry name" value="SSM4 PROTEIN"/>
    <property type="match status" value="1"/>
</dbReference>
<dbReference type="InterPro" id="IPR056521">
    <property type="entry name" value="MARCHF6-like_C"/>
</dbReference>
<keyword evidence="1" id="KW-0479">Metal-binding</keyword>
<organism evidence="7 8">
    <name type="scientific">Brassica campestris</name>
    <name type="common">Field mustard</name>
    <dbReference type="NCBI Taxonomy" id="3711"/>
    <lineage>
        <taxon>Eukaryota</taxon>
        <taxon>Viridiplantae</taxon>
        <taxon>Streptophyta</taxon>
        <taxon>Embryophyta</taxon>
        <taxon>Tracheophyta</taxon>
        <taxon>Spermatophyta</taxon>
        <taxon>Magnoliopsida</taxon>
        <taxon>eudicotyledons</taxon>
        <taxon>Gunneridae</taxon>
        <taxon>Pentapetalae</taxon>
        <taxon>rosids</taxon>
        <taxon>malvids</taxon>
        <taxon>Brassicales</taxon>
        <taxon>Brassicaceae</taxon>
        <taxon>Brassiceae</taxon>
        <taxon>Brassica</taxon>
    </lineage>
</organism>
<evidence type="ECO:0000256" key="5">
    <source>
        <dbReference type="SAM" id="Phobius"/>
    </source>
</evidence>
<dbReference type="CDD" id="cd16702">
    <property type="entry name" value="RING_CH-C4HC3_MARCH6"/>
    <property type="match status" value="1"/>
</dbReference>
<proteinExistence type="predicted"/>
<keyword evidence="5" id="KW-0472">Membrane</keyword>
<evidence type="ECO:0000256" key="4">
    <source>
        <dbReference type="SAM" id="MobiDB-lite"/>
    </source>
</evidence>
<dbReference type="Pfam" id="PF12906">
    <property type="entry name" value="RINGv"/>
    <property type="match status" value="1"/>
</dbReference>
<feature type="transmembrane region" description="Helical" evidence="5">
    <location>
        <begin position="152"/>
        <end position="174"/>
    </location>
</feature>
<feature type="transmembrane region" description="Helical" evidence="5">
    <location>
        <begin position="362"/>
        <end position="388"/>
    </location>
</feature>
<reference evidence="7 8" key="1">
    <citation type="submission" date="2018-06" db="EMBL/GenBank/DDBJ databases">
        <title>WGS assembly of Brassica rapa FPsc.</title>
        <authorList>
            <person name="Bowman J."/>
            <person name="Kohchi T."/>
            <person name="Yamato K."/>
            <person name="Jenkins J."/>
            <person name="Shu S."/>
            <person name="Ishizaki K."/>
            <person name="Yamaoka S."/>
            <person name="Nishihama R."/>
            <person name="Nakamura Y."/>
            <person name="Berger F."/>
            <person name="Adam C."/>
            <person name="Aki S."/>
            <person name="Althoff F."/>
            <person name="Araki T."/>
            <person name="Arteaga-Vazquez M."/>
            <person name="Balasubrmanian S."/>
            <person name="Bauer D."/>
            <person name="Boehm C."/>
            <person name="Briginshaw L."/>
            <person name="Caballero-Perez J."/>
            <person name="Catarino B."/>
            <person name="Chen F."/>
            <person name="Chiyoda S."/>
            <person name="Chovatia M."/>
            <person name="Davies K."/>
            <person name="Delmans M."/>
            <person name="Demura T."/>
            <person name="Dierschke T."/>
            <person name="Dolan L."/>
            <person name="Dorantes-Acosta A."/>
            <person name="Eklund D."/>
            <person name="Florent S."/>
            <person name="Flores-Sandoval E."/>
            <person name="Fujiyama A."/>
            <person name="Fukuzawa H."/>
            <person name="Galik B."/>
            <person name="Grimanelli D."/>
            <person name="Grimwood J."/>
            <person name="Grossniklaus U."/>
            <person name="Hamada T."/>
            <person name="Haseloff J."/>
            <person name="Hetherington A."/>
            <person name="Higo A."/>
            <person name="Hirakawa Y."/>
            <person name="Hundley H."/>
            <person name="Ikeda Y."/>
            <person name="Inoue K."/>
            <person name="Inoue S."/>
            <person name="Ishida S."/>
            <person name="Jia Q."/>
            <person name="Kakita M."/>
            <person name="Kanazawa T."/>
            <person name="Kawai Y."/>
            <person name="Kawashima T."/>
            <person name="Kennedy M."/>
            <person name="Kinose K."/>
            <person name="Kinoshita T."/>
            <person name="Kohara Y."/>
            <person name="Koide E."/>
            <person name="Komatsu K."/>
            <person name="Kopischke S."/>
            <person name="Kubo M."/>
            <person name="Kyozuka J."/>
            <person name="Lagercrantz U."/>
            <person name="Lin S."/>
            <person name="Lindquist E."/>
            <person name="Lipzen A."/>
            <person name="Lu C."/>
            <person name="Luna E."/>
            <person name="Martienssen R."/>
            <person name="Minamino N."/>
            <person name="Mizutani M."/>
            <person name="Mizutani M."/>
            <person name="Mochizuki N."/>
            <person name="Monte I."/>
            <person name="Mosher R."/>
            <person name="Nagasaki H."/>
            <person name="Nakagami H."/>
            <person name="Naramoto S."/>
            <person name="Nishitani K."/>
            <person name="Ohtani M."/>
            <person name="Okamoto T."/>
            <person name="Okumura M."/>
            <person name="Phillips J."/>
            <person name="Pollak B."/>
            <person name="Reinders A."/>
            <person name="Roevekamp M."/>
            <person name="Sano R."/>
            <person name="Sawa S."/>
            <person name="Schmid M."/>
            <person name="Shirakawa M."/>
            <person name="Solano R."/>
            <person name="Spunde A."/>
            <person name="Suetsugu N."/>
            <person name="Sugano S."/>
            <person name="Sugiyama A."/>
            <person name="Sun R."/>
            <person name="Suzuki Y."/>
            <person name="Takenaka M."/>
            <person name="Takezawa D."/>
            <person name="Tomogane H."/>
            <person name="Tsuzuki M."/>
            <person name="Ueda T."/>
            <person name="Umeda M."/>
            <person name="Ward J."/>
            <person name="Watanabe Y."/>
            <person name="Yazaki K."/>
            <person name="Yokoyama R."/>
            <person name="Yoshitake Y."/>
            <person name="Yotsui I."/>
            <person name="Zachgo S."/>
            <person name="Schmutz J."/>
        </authorList>
    </citation>
    <scope>NUCLEOTIDE SEQUENCE [LARGE SCALE GENOMIC DNA]</scope>
    <source>
        <strain evidence="8">cv. B-3</strain>
    </source>
</reference>
<feature type="transmembrane region" description="Helical" evidence="5">
    <location>
        <begin position="450"/>
        <end position="477"/>
    </location>
</feature>
<dbReference type="PROSITE" id="PS51292">
    <property type="entry name" value="ZF_RING_CH"/>
    <property type="match status" value="1"/>
</dbReference>
<evidence type="ECO:0000259" key="6">
    <source>
        <dbReference type="PROSITE" id="PS51292"/>
    </source>
</evidence>
<dbReference type="AlphaFoldDB" id="A0A397YIH4"/>
<feature type="transmembrane region" description="Helical" evidence="5">
    <location>
        <begin position="408"/>
        <end position="429"/>
    </location>
</feature>
<evidence type="ECO:0000256" key="2">
    <source>
        <dbReference type="ARBA" id="ARBA00022771"/>
    </source>
</evidence>
<feature type="transmembrane region" description="Helical" evidence="5">
    <location>
        <begin position="546"/>
        <end position="565"/>
    </location>
</feature>
<feature type="domain" description="RING-CH-type" evidence="6">
    <location>
        <begin position="16"/>
        <end position="77"/>
    </location>
</feature>
<dbReference type="SUPFAM" id="SSF57850">
    <property type="entry name" value="RING/U-box"/>
    <property type="match status" value="1"/>
</dbReference>
<feature type="transmembrane region" description="Helical" evidence="5">
    <location>
        <begin position="109"/>
        <end position="132"/>
    </location>
</feature>